<dbReference type="InterPro" id="IPR017884">
    <property type="entry name" value="SANT_dom"/>
</dbReference>
<dbReference type="GeneID" id="94836830"/>
<comment type="caution">
    <text evidence="4">The sequence shown here is derived from an EMBL/GenBank/DDBJ whole genome shotgun (WGS) entry which is preliminary data.</text>
</comment>
<dbReference type="PROSITE" id="PS50090">
    <property type="entry name" value="MYB_LIKE"/>
    <property type="match status" value="2"/>
</dbReference>
<dbReference type="GO" id="GO:0000978">
    <property type="term" value="F:RNA polymerase II cis-regulatory region sequence-specific DNA binding"/>
    <property type="evidence" value="ECO:0007669"/>
    <property type="project" value="TreeGrafter"/>
</dbReference>
<organism evidence="4 5">
    <name type="scientific">Tritrichomonas foetus</name>
    <dbReference type="NCBI Taxonomy" id="1144522"/>
    <lineage>
        <taxon>Eukaryota</taxon>
        <taxon>Metamonada</taxon>
        <taxon>Parabasalia</taxon>
        <taxon>Tritrichomonadida</taxon>
        <taxon>Tritrichomonadidae</taxon>
        <taxon>Tritrichomonas</taxon>
    </lineage>
</organism>
<dbReference type="PANTHER" id="PTHR45614:SF299">
    <property type="entry name" value="MYB-LIKE DNA-BINDING DOMAIN CONTAINING PROTEIN"/>
    <property type="match status" value="1"/>
</dbReference>
<reference evidence="4" key="1">
    <citation type="submission" date="2016-10" db="EMBL/GenBank/DDBJ databases">
        <authorList>
            <person name="Benchimol M."/>
            <person name="Almeida L.G."/>
            <person name="Vasconcelos A.T."/>
            <person name="Perreira-Neves A."/>
            <person name="Rosa I.A."/>
            <person name="Tasca T."/>
            <person name="Bogo M.R."/>
            <person name="de Souza W."/>
        </authorList>
    </citation>
    <scope>NUCLEOTIDE SEQUENCE [LARGE SCALE GENOMIC DNA]</scope>
    <source>
        <strain evidence="4">K</strain>
    </source>
</reference>
<protein>
    <recommendedName>
        <fullName evidence="6">Myb-like DNA-binding domain containing protein</fullName>
    </recommendedName>
</protein>
<dbReference type="VEuPathDB" id="TrichDB:TRFO_21681"/>
<dbReference type="PROSITE" id="PS51294">
    <property type="entry name" value="HTH_MYB"/>
    <property type="match status" value="2"/>
</dbReference>
<dbReference type="EMBL" id="MLAK01000640">
    <property type="protein sequence ID" value="OHT09376.1"/>
    <property type="molecule type" value="Genomic_DNA"/>
</dbReference>
<gene>
    <name evidence="4" type="ORF">TRFO_21681</name>
</gene>
<feature type="domain" description="Myb-like" evidence="1">
    <location>
        <begin position="93"/>
        <end position="144"/>
    </location>
</feature>
<dbReference type="InterPro" id="IPR050560">
    <property type="entry name" value="MYB_TF"/>
</dbReference>
<accession>A0A1J4KEL9</accession>
<feature type="domain" description="Myb-like" evidence="1">
    <location>
        <begin position="145"/>
        <end position="192"/>
    </location>
</feature>
<evidence type="ECO:0000259" key="2">
    <source>
        <dbReference type="PROSITE" id="PS51293"/>
    </source>
</evidence>
<feature type="domain" description="SANT" evidence="2">
    <location>
        <begin position="98"/>
        <end position="138"/>
    </location>
</feature>
<dbReference type="PANTHER" id="PTHR45614">
    <property type="entry name" value="MYB PROTEIN-RELATED"/>
    <property type="match status" value="1"/>
</dbReference>
<dbReference type="OrthoDB" id="2143914at2759"/>
<feature type="domain" description="HTH myb-type" evidence="3">
    <location>
        <begin position="150"/>
        <end position="199"/>
    </location>
</feature>
<name>A0A1J4KEL9_9EUKA</name>
<dbReference type="AlphaFoldDB" id="A0A1J4KEL9"/>
<dbReference type="SMART" id="SM00717">
    <property type="entry name" value="SANT"/>
    <property type="match status" value="2"/>
</dbReference>
<dbReference type="SUPFAM" id="SSF46689">
    <property type="entry name" value="Homeodomain-like"/>
    <property type="match status" value="1"/>
</dbReference>
<dbReference type="CDD" id="cd00167">
    <property type="entry name" value="SANT"/>
    <property type="match status" value="2"/>
</dbReference>
<evidence type="ECO:0000259" key="3">
    <source>
        <dbReference type="PROSITE" id="PS51294"/>
    </source>
</evidence>
<dbReference type="Proteomes" id="UP000179807">
    <property type="component" value="Unassembled WGS sequence"/>
</dbReference>
<dbReference type="InterPro" id="IPR001005">
    <property type="entry name" value="SANT/Myb"/>
</dbReference>
<dbReference type="GO" id="GO:0005634">
    <property type="term" value="C:nucleus"/>
    <property type="evidence" value="ECO:0007669"/>
    <property type="project" value="TreeGrafter"/>
</dbReference>
<dbReference type="GO" id="GO:0000981">
    <property type="term" value="F:DNA-binding transcription factor activity, RNA polymerase II-specific"/>
    <property type="evidence" value="ECO:0007669"/>
    <property type="project" value="TreeGrafter"/>
</dbReference>
<evidence type="ECO:0008006" key="6">
    <source>
        <dbReference type="Google" id="ProtNLM"/>
    </source>
</evidence>
<feature type="domain" description="HTH myb-type" evidence="3">
    <location>
        <begin position="97"/>
        <end position="148"/>
    </location>
</feature>
<evidence type="ECO:0000313" key="4">
    <source>
        <dbReference type="EMBL" id="OHT09376.1"/>
    </source>
</evidence>
<keyword evidence="5" id="KW-1185">Reference proteome</keyword>
<dbReference type="PROSITE" id="PS51293">
    <property type="entry name" value="SANT"/>
    <property type="match status" value="1"/>
</dbReference>
<dbReference type="Gene3D" id="1.10.10.60">
    <property type="entry name" value="Homeodomain-like"/>
    <property type="match status" value="2"/>
</dbReference>
<proteinExistence type="predicted"/>
<dbReference type="Pfam" id="PF13921">
    <property type="entry name" value="Myb_DNA-bind_6"/>
    <property type="match status" value="1"/>
</dbReference>
<evidence type="ECO:0000259" key="1">
    <source>
        <dbReference type="PROSITE" id="PS50090"/>
    </source>
</evidence>
<dbReference type="RefSeq" id="XP_068362512.1">
    <property type="nucleotide sequence ID" value="XM_068502126.1"/>
</dbReference>
<evidence type="ECO:0000313" key="5">
    <source>
        <dbReference type="Proteomes" id="UP000179807"/>
    </source>
</evidence>
<dbReference type="InterPro" id="IPR009057">
    <property type="entry name" value="Homeodomain-like_sf"/>
</dbReference>
<sequence>MKRNLYKKSSFCKSGKMTKEVKINMEFEEHQYESAVMSPIPPYSTVVESNENCRIQCLSPMTEVMNKDISSSLHNENTINFNTNVDNHEVHHDGNYNKKKWNDEEDNLLKKAVQKYGIKSWSSVATMVPNKNPKQCRERWTAQINPALTKTNWTNEEDHRLIHLHLIHGNLWTRIAMFLPGRSGNSVKNRYNWLERRRLTSFPFVGSSKITGSLPVRRTNLPIPIIQSVSTQSKQVESHTLFDDYDDWLSCDERTSFDLWNDISIEDIYIE</sequence>
<dbReference type="InterPro" id="IPR017930">
    <property type="entry name" value="Myb_dom"/>
</dbReference>